<keyword evidence="1" id="KW-0732">Signal</keyword>
<feature type="chain" id="PRO_5022757313" description="EGF-like domain-containing protein" evidence="1">
    <location>
        <begin position="25"/>
        <end position="820"/>
    </location>
</feature>
<dbReference type="Proteomes" id="UP000323011">
    <property type="component" value="Unassembled WGS sequence"/>
</dbReference>
<dbReference type="PANTHER" id="PTHR47457:SF1">
    <property type="entry name" value="BTB DOMAIN-CONTAINING PROTEIN-RELATED"/>
    <property type="match status" value="1"/>
</dbReference>
<dbReference type="EMBL" id="VLTN01000024">
    <property type="protein sequence ID" value="KAA0151861.1"/>
    <property type="molecule type" value="Genomic_DNA"/>
</dbReference>
<evidence type="ECO:0000313" key="2">
    <source>
        <dbReference type="EMBL" id="KAA0151861.1"/>
    </source>
</evidence>
<dbReference type="PANTHER" id="PTHR47457">
    <property type="entry name" value="OS05G0345500 PROTEIN"/>
    <property type="match status" value="1"/>
</dbReference>
<dbReference type="AlphaFoldDB" id="A0A5A8CJ38"/>
<accession>A0A5A8CJ38</accession>
<evidence type="ECO:0008006" key="4">
    <source>
        <dbReference type="Google" id="ProtNLM"/>
    </source>
</evidence>
<sequence length="820" mass="85758">MRAPAPPWQQVVALAVVSVASADAQRLGSVLWTRNVSGVGLQAIAQCWTSFDVIGDYSHAFQLQGGPVQWMPVDDAAFAVGPANSSTLAVGEFSASRMFLNSASAFVALVADSIASPLNPQSAPNRAAELTTPTWDEAVNKLPLPWTATLYPESFDAMPLICVWCDRWAHDTGSRWQRVGIDGAGQQHLQVGVRGLRNHHDPRVAMAASRPADFSVALPVDSLRFSFPATPLFVRYRPRIRLSCAPTRVVSGRPSEDEPGWLAGPHVVTSGCEYTGLGDVTLLLEASAAVGLGVANAVFGEESATTKLELAGMLSVSKAGDADPMADPPFALTGATVLVPGRVFLVTLTPRLGSEGTGWPLDIRIRAGSVPGADNIESAPLRLGFRFSSRWLLPHRLEGHAGGLIWFLGTTAGTSRWRNPAQQATCEATVGSAASTAPACLEPARSSRGASLDTDACIASRGSMACYTADEPQSWWSLSLPPAAVLRVRGYEIRDGEDQVRQHLTSWELQARDAVGQDGQWRALASHPDEPTALVVDRGLARFSIPPSNATPALQSFRVLQTGPNSRGANDLGIAGIELFGELFLRGDPCAGLSCGAPDNGTCVRLPVNDTSLGAAIPLVPPSPSSGFASPGVQAAATALQGAACRCLGGYSGPDCSLPPGARRITYAPPTDSRISDMDTPGIVVAPSFTSVLSPAEVRAMTGAEQRRQAMRGTGDGFPPSAFGCLGTLAPNSSGEVCTTNPVDAALDQAIDPHSLIGSGILGAIIAGKLHAFGPEAYPAPRRLDVWWEPANAAPFVDNLGAGGPIQRRLGVGGDRPAVS</sequence>
<proteinExistence type="predicted"/>
<evidence type="ECO:0000313" key="3">
    <source>
        <dbReference type="Proteomes" id="UP000323011"/>
    </source>
</evidence>
<keyword evidence="3" id="KW-1185">Reference proteome</keyword>
<name>A0A5A8CJ38_CAFRO</name>
<organism evidence="2 3">
    <name type="scientific">Cafeteria roenbergensis</name>
    <name type="common">Marine flagellate</name>
    <dbReference type="NCBI Taxonomy" id="33653"/>
    <lineage>
        <taxon>Eukaryota</taxon>
        <taxon>Sar</taxon>
        <taxon>Stramenopiles</taxon>
        <taxon>Bigyra</taxon>
        <taxon>Opalozoa</taxon>
        <taxon>Bicosoecida</taxon>
        <taxon>Cafeteriaceae</taxon>
        <taxon>Cafeteria</taxon>
    </lineage>
</organism>
<reference evidence="2 3" key="1">
    <citation type="submission" date="2019-07" db="EMBL/GenBank/DDBJ databases">
        <title>Genomes of Cafeteria roenbergensis.</title>
        <authorList>
            <person name="Fischer M.G."/>
            <person name="Hackl T."/>
            <person name="Roman M."/>
        </authorList>
    </citation>
    <scope>NUCLEOTIDE SEQUENCE [LARGE SCALE GENOMIC DNA]</scope>
    <source>
        <strain evidence="2 3">BVI</strain>
    </source>
</reference>
<comment type="caution">
    <text evidence="2">The sequence shown here is derived from an EMBL/GenBank/DDBJ whole genome shotgun (WGS) entry which is preliminary data.</text>
</comment>
<evidence type="ECO:0000256" key="1">
    <source>
        <dbReference type="SAM" id="SignalP"/>
    </source>
</evidence>
<protein>
    <recommendedName>
        <fullName evidence="4">EGF-like domain-containing protein</fullName>
    </recommendedName>
</protein>
<gene>
    <name evidence="2" type="ORF">FNF29_04267</name>
</gene>
<feature type="signal peptide" evidence="1">
    <location>
        <begin position="1"/>
        <end position="24"/>
    </location>
</feature>